<dbReference type="AlphaFoldDB" id="A0A822XVP7"/>
<evidence type="ECO:0000256" key="2">
    <source>
        <dbReference type="SAM" id="MobiDB-lite"/>
    </source>
</evidence>
<keyword evidence="4" id="KW-1185">Reference proteome</keyword>
<organism evidence="3 4">
    <name type="scientific">Nelumbo nucifera</name>
    <name type="common">Sacred lotus</name>
    <dbReference type="NCBI Taxonomy" id="4432"/>
    <lineage>
        <taxon>Eukaryota</taxon>
        <taxon>Viridiplantae</taxon>
        <taxon>Streptophyta</taxon>
        <taxon>Embryophyta</taxon>
        <taxon>Tracheophyta</taxon>
        <taxon>Spermatophyta</taxon>
        <taxon>Magnoliopsida</taxon>
        <taxon>Proteales</taxon>
        <taxon>Nelumbonaceae</taxon>
        <taxon>Nelumbo</taxon>
    </lineage>
</organism>
<dbReference type="EMBL" id="DUZY01000001">
    <property type="protein sequence ID" value="DAD23056.1"/>
    <property type="molecule type" value="Genomic_DNA"/>
</dbReference>
<keyword evidence="1" id="KW-0407">Ion channel</keyword>
<sequence>MMPIGIKPLSSLQTTRSLKRQPPVSRGFTRCKPLEPSFNYLTDLRPTVIFLSSTRTIKAISEVEAFTLIADDLKFVALQFRRLHSKQLRHKFRFYSHQWRTWAACFIQAAWHRFKRRKDAAKLKSW</sequence>
<name>A0A822XVP7_NELNU</name>
<keyword evidence="1" id="KW-0406">Ion transport</keyword>
<reference evidence="3 4" key="1">
    <citation type="journal article" date="2020" name="Mol. Biol. Evol.">
        <title>Distinct Expression and Methylation Patterns for Genes with Different Fates following a Single Whole-Genome Duplication in Flowering Plants.</title>
        <authorList>
            <person name="Shi T."/>
            <person name="Rahmani R.S."/>
            <person name="Gugger P.F."/>
            <person name="Wang M."/>
            <person name="Li H."/>
            <person name="Zhang Y."/>
            <person name="Li Z."/>
            <person name="Wang Q."/>
            <person name="Van de Peer Y."/>
            <person name="Marchal K."/>
            <person name="Chen J."/>
        </authorList>
    </citation>
    <scope>NUCLEOTIDE SEQUENCE [LARGE SCALE GENOMIC DNA]</scope>
    <source>
        <tissue evidence="3">Leaf</tissue>
    </source>
</reference>
<gene>
    <name evidence="3" type="ORF">HUJ06_024519</name>
</gene>
<feature type="region of interest" description="Disordered" evidence="2">
    <location>
        <begin position="1"/>
        <end position="24"/>
    </location>
</feature>
<evidence type="ECO:0000313" key="4">
    <source>
        <dbReference type="Proteomes" id="UP000607653"/>
    </source>
</evidence>
<dbReference type="PANTHER" id="PTHR45651">
    <property type="entry name" value="CYCLIC NUCLEOTIDE-GATED ION CHANNEL 15-RELATED-RELATED"/>
    <property type="match status" value="1"/>
</dbReference>
<dbReference type="GO" id="GO:0034220">
    <property type="term" value="P:monoatomic ion transmembrane transport"/>
    <property type="evidence" value="ECO:0007669"/>
    <property type="project" value="UniProtKB-KW"/>
</dbReference>
<protein>
    <submittedName>
        <fullName evidence="3">Uncharacterized protein</fullName>
    </submittedName>
</protein>
<evidence type="ECO:0000313" key="3">
    <source>
        <dbReference type="EMBL" id="DAD23056.1"/>
    </source>
</evidence>
<evidence type="ECO:0000256" key="1">
    <source>
        <dbReference type="ARBA" id="ARBA00023303"/>
    </source>
</evidence>
<dbReference type="Proteomes" id="UP000607653">
    <property type="component" value="Unassembled WGS sequence"/>
</dbReference>
<dbReference type="GO" id="GO:0016020">
    <property type="term" value="C:membrane"/>
    <property type="evidence" value="ECO:0007669"/>
    <property type="project" value="UniProtKB-SubCell"/>
</dbReference>
<keyword evidence="1" id="KW-0813">Transport</keyword>
<proteinExistence type="predicted"/>
<comment type="caution">
    <text evidence="3">The sequence shown here is derived from an EMBL/GenBank/DDBJ whole genome shotgun (WGS) entry which is preliminary data.</text>
</comment>
<accession>A0A822XVP7</accession>
<dbReference type="PANTHER" id="PTHR45651:SF12">
    <property type="entry name" value="CYCLIC NUCLEOTIDE-GATED ION CHANNEL 15-RELATED"/>
    <property type="match status" value="1"/>
</dbReference>